<evidence type="ECO:0000256" key="9">
    <source>
        <dbReference type="ARBA" id="ARBA00023306"/>
    </source>
</evidence>
<keyword evidence="8 10" id="KW-0717">Septation</keyword>
<dbReference type="PANTHER" id="PTHR11649">
    <property type="entry name" value="MSS1/TRME-RELATED GTP-BINDING PROTEIN"/>
    <property type="match status" value="1"/>
</dbReference>
<name>A4BNY1_9GAMM</name>
<keyword evidence="13" id="KW-1185">Reference proteome</keyword>
<dbReference type="GO" id="GO:0000917">
    <property type="term" value="P:division septum assembly"/>
    <property type="evidence" value="ECO:0007669"/>
    <property type="project" value="UniProtKB-KW"/>
</dbReference>
<evidence type="ECO:0000256" key="1">
    <source>
        <dbReference type="ARBA" id="ARBA00001946"/>
    </source>
</evidence>
<proteinExistence type="inferred from homology"/>
<accession>A4BNY1</accession>
<dbReference type="GO" id="GO:0005525">
    <property type="term" value="F:GTP binding"/>
    <property type="evidence" value="ECO:0007669"/>
    <property type="project" value="UniProtKB-UniRule"/>
</dbReference>
<evidence type="ECO:0000259" key="11">
    <source>
        <dbReference type="PROSITE" id="PS51706"/>
    </source>
</evidence>
<dbReference type="eggNOG" id="COG0218">
    <property type="taxonomic scope" value="Bacteria"/>
</dbReference>
<dbReference type="InterPro" id="IPR006073">
    <property type="entry name" value="GTP-bd"/>
</dbReference>
<comment type="function">
    <text evidence="10">Necessary for normal cell division and for the maintenance of normal septation.</text>
</comment>
<dbReference type="InterPro" id="IPR030393">
    <property type="entry name" value="G_ENGB_dom"/>
</dbReference>
<dbReference type="PROSITE" id="PS51706">
    <property type="entry name" value="G_ENGB"/>
    <property type="match status" value="1"/>
</dbReference>
<keyword evidence="6" id="KW-0460">Magnesium</keyword>
<dbReference type="CDD" id="cd01876">
    <property type="entry name" value="YihA_EngB"/>
    <property type="match status" value="1"/>
</dbReference>
<dbReference type="GO" id="GO:0005829">
    <property type="term" value="C:cytosol"/>
    <property type="evidence" value="ECO:0007669"/>
    <property type="project" value="TreeGrafter"/>
</dbReference>
<dbReference type="Pfam" id="PF01926">
    <property type="entry name" value="MMR_HSR1"/>
    <property type="match status" value="1"/>
</dbReference>
<evidence type="ECO:0000256" key="3">
    <source>
        <dbReference type="ARBA" id="ARBA00022618"/>
    </source>
</evidence>
<dbReference type="HAMAP" id="MF_00321">
    <property type="entry name" value="GTPase_EngB"/>
    <property type="match status" value="1"/>
</dbReference>
<dbReference type="PANTHER" id="PTHR11649:SF13">
    <property type="entry name" value="ENGB-TYPE G DOMAIN-CONTAINING PROTEIN"/>
    <property type="match status" value="1"/>
</dbReference>
<evidence type="ECO:0000256" key="4">
    <source>
        <dbReference type="ARBA" id="ARBA00022723"/>
    </source>
</evidence>
<evidence type="ECO:0000256" key="8">
    <source>
        <dbReference type="ARBA" id="ARBA00023210"/>
    </source>
</evidence>
<evidence type="ECO:0000313" key="12">
    <source>
        <dbReference type="EMBL" id="EAR22930.1"/>
    </source>
</evidence>
<keyword evidence="5 10" id="KW-0547">Nucleotide-binding</keyword>
<dbReference type="AlphaFoldDB" id="A4BNY1"/>
<dbReference type="SUPFAM" id="SSF52540">
    <property type="entry name" value="P-loop containing nucleoside triphosphate hydrolases"/>
    <property type="match status" value="1"/>
</dbReference>
<comment type="caution">
    <text evidence="12">The sequence shown here is derived from an EMBL/GenBank/DDBJ whole genome shotgun (WGS) entry which is preliminary data.</text>
</comment>
<sequence length="254" mass="27938">MAAEAVNFSAMDDTGVILQNPPWTTPANRLLNAPAAQRANRMNPIYRKARFLLSAPDLRHLPPDTGREVAFAGRSNAGKSSAINTLTGQKALARTSKTPGRTQQINVFPVSDQRYLIDLPGYGFAKLPQAIRAHWQRTLPEYLQRRRSLRGLMLIMDVRHPLTALDQQLLAWCGAVGLPVHVLLTKADKLKQGPAAQALRHTAECLARDHPDTSVQLFSALRARGIETAHGKLDEWLQLETAAHSSAAAKQPRS</sequence>
<dbReference type="EMBL" id="AAOF01000002">
    <property type="protein sequence ID" value="EAR22930.1"/>
    <property type="molecule type" value="Genomic_DNA"/>
</dbReference>
<comment type="cofactor">
    <cofactor evidence="1">
        <name>Mg(2+)</name>
        <dbReference type="ChEBI" id="CHEBI:18420"/>
    </cofactor>
</comment>
<dbReference type="InterPro" id="IPR019987">
    <property type="entry name" value="GTP-bd_ribosome_bio_YsxC"/>
</dbReference>
<organism evidence="12 13">
    <name type="scientific">Nitrococcus mobilis Nb-231</name>
    <dbReference type="NCBI Taxonomy" id="314278"/>
    <lineage>
        <taxon>Bacteria</taxon>
        <taxon>Pseudomonadati</taxon>
        <taxon>Pseudomonadota</taxon>
        <taxon>Gammaproteobacteria</taxon>
        <taxon>Chromatiales</taxon>
        <taxon>Ectothiorhodospiraceae</taxon>
        <taxon>Nitrococcus</taxon>
    </lineage>
</organism>
<evidence type="ECO:0000256" key="6">
    <source>
        <dbReference type="ARBA" id="ARBA00022842"/>
    </source>
</evidence>
<keyword evidence="3 10" id="KW-0132">Cell division</keyword>
<comment type="similarity">
    <text evidence="2 10">Belongs to the TRAFAC class TrmE-Era-EngA-EngB-Septin-like GTPase superfamily. EngB GTPase family.</text>
</comment>
<dbReference type="HOGENOM" id="CLU_033732_1_0_6"/>
<gene>
    <name evidence="10" type="primary">engB</name>
    <name evidence="12" type="ORF">NB231_10768</name>
</gene>
<evidence type="ECO:0000256" key="2">
    <source>
        <dbReference type="ARBA" id="ARBA00009638"/>
    </source>
</evidence>
<dbReference type="Proteomes" id="UP000003374">
    <property type="component" value="Unassembled WGS sequence"/>
</dbReference>
<keyword evidence="7 10" id="KW-0342">GTP-binding</keyword>
<dbReference type="STRING" id="314278.NB231_10768"/>
<dbReference type="Gene3D" id="3.40.50.300">
    <property type="entry name" value="P-loop containing nucleotide triphosphate hydrolases"/>
    <property type="match status" value="1"/>
</dbReference>
<keyword evidence="9 10" id="KW-0131">Cell cycle</keyword>
<dbReference type="NCBIfam" id="TIGR03598">
    <property type="entry name" value="GTPase_YsxC"/>
    <property type="match status" value="1"/>
</dbReference>
<evidence type="ECO:0000256" key="5">
    <source>
        <dbReference type="ARBA" id="ARBA00022741"/>
    </source>
</evidence>
<evidence type="ECO:0000256" key="10">
    <source>
        <dbReference type="HAMAP-Rule" id="MF_00321"/>
    </source>
</evidence>
<feature type="domain" description="EngB-type G" evidence="11">
    <location>
        <begin position="65"/>
        <end position="239"/>
    </location>
</feature>
<dbReference type="FunFam" id="3.40.50.300:FF:000098">
    <property type="entry name" value="Probable GTP-binding protein EngB"/>
    <property type="match status" value="1"/>
</dbReference>
<evidence type="ECO:0000256" key="7">
    <source>
        <dbReference type="ARBA" id="ARBA00023134"/>
    </source>
</evidence>
<protein>
    <recommendedName>
        <fullName evidence="10">Probable GTP-binding protein EngB</fullName>
    </recommendedName>
</protein>
<dbReference type="InterPro" id="IPR027417">
    <property type="entry name" value="P-loop_NTPase"/>
</dbReference>
<keyword evidence="4" id="KW-0479">Metal-binding</keyword>
<dbReference type="GO" id="GO:0046872">
    <property type="term" value="F:metal ion binding"/>
    <property type="evidence" value="ECO:0007669"/>
    <property type="project" value="UniProtKB-KW"/>
</dbReference>
<reference evidence="12 13" key="1">
    <citation type="submission" date="2006-02" db="EMBL/GenBank/DDBJ databases">
        <authorList>
            <person name="Waterbury J."/>
            <person name="Ferriera S."/>
            <person name="Johnson J."/>
            <person name="Kravitz S."/>
            <person name="Halpern A."/>
            <person name="Remington K."/>
            <person name="Beeson K."/>
            <person name="Tran B."/>
            <person name="Rogers Y.-H."/>
            <person name="Friedman R."/>
            <person name="Venter J.C."/>
        </authorList>
    </citation>
    <scope>NUCLEOTIDE SEQUENCE [LARGE SCALE GENOMIC DNA]</scope>
    <source>
        <strain evidence="12 13">Nb-231</strain>
    </source>
</reference>
<evidence type="ECO:0000313" key="13">
    <source>
        <dbReference type="Proteomes" id="UP000003374"/>
    </source>
</evidence>